<dbReference type="Pfam" id="PF00724">
    <property type="entry name" value="Oxidored_FMN"/>
    <property type="match status" value="1"/>
</dbReference>
<dbReference type="InterPro" id="IPR001155">
    <property type="entry name" value="OxRdtase_FMN_N"/>
</dbReference>
<evidence type="ECO:0000313" key="8">
    <source>
        <dbReference type="Proteomes" id="UP000006094"/>
    </source>
</evidence>
<dbReference type="RefSeq" id="WP_014968465.1">
    <property type="nucleotide sequence ID" value="NC_018664.1"/>
</dbReference>
<protein>
    <submittedName>
        <fullName evidence="7">NADH:flavin oxidoreductase/NADH oxidase</fullName>
    </submittedName>
</protein>
<organism evidence="7 8">
    <name type="scientific">Gottschalkia acidurici (strain ATCC 7906 / DSM 604 / BCRC 14475 / CIP 104303 / KCTC 5404 / NCIMB 10678 / 9a)</name>
    <name type="common">Clostridium acidurici</name>
    <dbReference type="NCBI Taxonomy" id="1128398"/>
    <lineage>
        <taxon>Bacteria</taxon>
        <taxon>Bacillati</taxon>
        <taxon>Bacillota</taxon>
        <taxon>Tissierellia</taxon>
        <taxon>Tissierellales</taxon>
        <taxon>Gottschalkiaceae</taxon>
        <taxon>Gottschalkia</taxon>
    </lineage>
</organism>
<dbReference type="GO" id="GO:0003959">
    <property type="term" value="F:NADPH dehydrogenase activity"/>
    <property type="evidence" value="ECO:0007669"/>
    <property type="project" value="InterPro"/>
</dbReference>
<dbReference type="AlphaFoldDB" id="K0B444"/>
<evidence type="ECO:0000256" key="2">
    <source>
        <dbReference type="ARBA" id="ARBA00022630"/>
    </source>
</evidence>
<dbReference type="PANTHER" id="PTHR43303:SF4">
    <property type="entry name" value="NADPH DEHYDROGENASE C23G7.10C-RELATED"/>
    <property type="match status" value="1"/>
</dbReference>
<dbReference type="STRING" id="1128398.Curi_c23290"/>
<sequence length="340" mass="38991">MTNIMDPIKIKNILFKNRVVMAPMVCFGWPSENGMMSEKLIDHYKKRASTGIGLMISQSISVSSKESCDGGIGIYNEDHINYLSNIRETCHQNGTRFFSQLIYPGLAYHYSSSLDINKMSKDDLRKIRDEFIHSAQLCKKAGLDGIELHGAHGFFLNMITSPISNNREDEYGGDINRRLLLVKEIVEGIKRFTDDDFIVSYRMGWNDCLDTDIKMAQALEKIGIELLHISSGIPMDRELEMPEDFHFNNIVYTGSQVKKHVNIPTIVVNDIRTFARGKYLVNHDMCNFVAYGKPFLADESFMTKSLENDKYESCFRCKKCQWFINSDNCPAKRKNQIDNI</sequence>
<name>K0B444_GOTA9</name>
<evidence type="ECO:0000256" key="5">
    <source>
        <dbReference type="ARBA" id="ARBA00023002"/>
    </source>
</evidence>
<keyword evidence="3" id="KW-0288">FMN</keyword>
<dbReference type="PANTHER" id="PTHR43303">
    <property type="entry name" value="NADPH DEHYDROGENASE C23G7.10C-RELATED"/>
    <property type="match status" value="1"/>
</dbReference>
<dbReference type="Gene3D" id="3.20.20.70">
    <property type="entry name" value="Aldolase class I"/>
    <property type="match status" value="1"/>
</dbReference>
<evidence type="ECO:0000256" key="3">
    <source>
        <dbReference type="ARBA" id="ARBA00022643"/>
    </source>
</evidence>
<evidence type="ECO:0000256" key="4">
    <source>
        <dbReference type="ARBA" id="ARBA00022857"/>
    </source>
</evidence>
<dbReference type="eggNOG" id="COG1902">
    <property type="taxonomic scope" value="Bacteria"/>
</dbReference>
<dbReference type="InterPro" id="IPR044152">
    <property type="entry name" value="YqjM-like"/>
</dbReference>
<dbReference type="KEGG" id="cad:Curi_c23290"/>
<dbReference type="CDD" id="cd02803">
    <property type="entry name" value="OYE_like_FMN_family"/>
    <property type="match status" value="1"/>
</dbReference>
<dbReference type="GO" id="GO:0010181">
    <property type="term" value="F:FMN binding"/>
    <property type="evidence" value="ECO:0007669"/>
    <property type="project" value="InterPro"/>
</dbReference>
<gene>
    <name evidence="7" type="ordered locus">Curi_c23290</name>
</gene>
<evidence type="ECO:0000259" key="6">
    <source>
        <dbReference type="Pfam" id="PF00724"/>
    </source>
</evidence>
<dbReference type="GO" id="GO:0050661">
    <property type="term" value="F:NADP binding"/>
    <property type="evidence" value="ECO:0007669"/>
    <property type="project" value="InterPro"/>
</dbReference>
<keyword evidence="5" id="KW-0560">Oxidoreductase</keyword>
<keyword evidence="2" id="KW-0285">Flavoprotein</keyword>
<dbReference type="InterPro" id="IPR013785">
    <property type="entry name" value="Aldolase_TIM"/>
</dbReference>
<dbReference type="EMBL" id="CP003326">
    <property type="protein sequence ID" value="AFS79331.1"/>
    <property type="molecule type" value="Genomic_DNA"/>
</dbReference>
<comment type="cofactor">
    <cofactor evidence="1">
        <name>FMN</name>
        <dbReference type="ChEBI" id="CHEBI:58210"/>
    </cofactor>
</comment>
<dbReference type="PATRIC" id="fig|1128398.3.peg.2411"/>
<accession>K0B444</accession>
<proteinExistence type="predicted"/>
<keyword evidence="4" id="KW-0521">NADP</keyword>
<evidence type="ECO:0000256" key="1">
    <source>
        <dbReference type="ARBA" id="ARBA00001917"/>
    </source>
</evidence>
<dbReference type="Proteomes" id="UP000006094">
    <property type="component" value="Chromosome"/>
</dbReference>
<feature type="domain" description="NADH:flavin oxidoreductase/NADH oxidase N-terminal" evidence="6">
    <location>
        <begin position="4"/>
        <end position="304"/>
    </location>
</feature>
<dbReference type="OrthoDB" id="9772736at2"/>
<evidence type="ECO:0000313" key="7">
    <source>
        <dbReference type="EMBL" id="AFS79331.1"/>
    </source>
</evidence>
<dbReference type="HOGENOM" id="CLU_012153_2_3_9"/>
<reference evidence="7 8" key="1">
    <citation type="journal article" date="2012" name="PLoS ONE">
        <title>The purine-utilizing bacterium Clostridium acidurici 9a: a genome-guided metabolic reconsideration.</title>
        <authorList>
            <person name="Hartwich K."/>
            <person name="Poehlein A."/>
            <person name="Daniel R."/>
        </authorList>
    </citation>
    <scope>NUCLEOTIDE SEQUENCE [LARGE SCALE GENOMIC DNA]</scope>
    <source>
        <strain evidence="8">ATCC 7906 / DSM 604 / BCRC 14475 / CIP 104303 / KCTC 5404 / NCIMB 10678 / 9a</strain>
    </source>
</reference>
<keyword evidence="8" id="KW-1185">Reference proteome</keyword>
<dbReference type="SUPFAM" id="SSF51395">
    <property type="entry name" value="FMN-linked oxidoreductases"/>
    <property type="match status" value="1"/>
</dbReference>